<evidence type="ECO:0000313" key="5">
    <source>
        <dbReference type="Proteomes" id="UP000887574"/>
    </source>
</evidence>
<dbReference type="Pfam" id="PF12752">
    <property type="entry name" value="SUZ"/>
    <property type="match status" value="1"/>
</dbReference>
<dbReference type="Proteomes" id="UP000887574">
    <property type="component" value="Unplaced"/>
</dbReference>
<reference evidence="6" key="1">
    <citation type="submission" date="2022-11" db="UniProtKB">
        <authorList>
            <consortium name="WormBaseParasite"/>
        </authorList>
    </citation>
    <scope>IDENTIFICATION</scope>
</reference>
<name>A0A915CLI9_9BILA</name>
<dbReference type="Pfam" id="PF00013">
    <property type="entry name" value="KH_1"/>
    <property type="match status" value="2"/>
</dbReference>
<feature type="region of interest" description="Disordered" evidence="3">
    <location>
        <begin position="1"/>
        <end position="24"/>
    </location>
</feature>
<protein>
    <submittedName>
        <fullName evidence="6">SUZ domain-containing protein</fullName>
    </submittedName>
</protein>
<sequence length="550" mass="59587">MSFMPTDGNLTTTTSKQDGPLDDWENVTEELQLAQIAEKQKQIVQRQVEEQQQKLPCTSATQDDNFPGSTNPMRPIRLLRRADNAQAKPDNSEENQAKLMTFEERQAAYQQARERIFGAAQPVNTSSSPPSTEVTASKTLTKAVLKAIESDSPNTSIDTSQPPTQTETLLNNDSSDAGNGMSEIDKQNLQNYLSDVQMVTTETAPLSSRRHYSRHTKPVKTVVSKPLTYGMPPPLPPGPFPSAMAILVQQAYASPPPQGQPITQPMSVPPKSAPALPNNQAVQQKSSYANQGPLPLSSCNPTMPPMQIANEQKNLNLINAEILVPRSVVGSVIGKGGATIKRLAFESGAWIQFAQDKDPNSAARQLNIQGNSQQIGRARQIISAFISTCSQATDNPSAESFCMSVPANKAGLVIGKGGDTIKQIFAETGAHVELNRDSLSNINEKVFLIKGTSDQIQHAQHVIKQKIGDLSPNSSASNLNSSNSPNLNSSIASTAYGLPAAQQQYQFGAPATAVWAQSNGQNATPWATQYIQQTQQHMQGAQQYYEFPYM</sequence>
<keyword evidence="2" id="KW-0694">RNA-binding</keyword>
<dbReference type="PROSITE" id="PS51673">
    <property type="entry name" value="SUZ"/>
    <property type="match status" value="1"/>
</dbReference>
<dbReference type="InterPro" id="IPR024771">
    <property type="entry name" value="SUZ"/>
</dbReference>
<feature type="domain" description="SUZ" evidence="4">
    <location>
        <begin position="52"/>
        <end position="121"/>
    </location>
</feature>
<proteinExistence type="predicted"/>
<dbReference type="InterPro" id="IPR004088">
    <property type="entry name" value="KH_dom_type_1"/>
</dbReference>
<dbReference type="GO" id="GO:0003723">
    <property type="term" value="F:RNA binding"/>
    <property type="evidence" value="ECO:0007669"/>
    <property type="project" value="UniProtKB-UniRule"/>
</dbReference>
<feature type="region of interest" description="Disordered" evidence="3">
    <location>
        <begin position="149"/>
        <end position="182"/>
    </location>
</feature>
<dbReference type="AlphaFoldDB" id="A0A915CLI9"/>
<dbReference type="WBParaSite" id="jg10247">
    <property type="protein sequence ID" value="jg10247"/>
    <property type="gene ID" value="jg10247"/>
</dbReference>
<evidence type="ECO:0000256" key="2">
    <source>
        <dbReference type="PROSITE-ProRule" id="PRU00117"/>
    </source>
</evidence>
<accession>A0A915CLI9</accession>
<dbReference type="InterPro" id="IPR036612">
    <property type="entry name" value="KH_dom_type_1_sf"/>
</dbReference>
<organism evidence="5 6">
    <name type="scientific">Ditylenchus dipsaci</name>
    <dbReference type="NCBI Taxonomy" id="166011"/>
    <lineage>
        <taxon>Eukaryota</taxon>
        <taxon>Metazoa</taxon>
        <taxon>Ecdysozoa</taxon>
        <taxon>Nematoda</taxon>
        <taxon>Chromadorea</taxon>
        <taxon>Rhabditida</taxon>
        <taxon>Tylenchina</taxon>
        <taxon>Tylenchomorpha</taxon>
        <taxon>Sphaerularioidea</taxon>
        <taxon>Anguinidae</taxon>
        <taxon>Anguininae</taxon>
        <taxon>Ditylenchus</taxon>
    </lineage>
</organism>
<feature type="compositionally biased region" description="Polar residues" evidence="3">
    <location>
        <begin position="8"/>
        <end position="17"/>
    </location>
</feature>
<evidence type="ECO:0000313" key="6">
    <source>
        <dbReference type="WBParaSite" id="jg10247"/>
    </source>
</evidence>
<dbReference type="PANTHER" id="PTHR10288">
    <property type="entry name" value="KH DOMAIN CONTAINING RNA BINDING PROTEIN"/>
    <property type="match status" value="1"/>
</dbReference>
<feature type="region of interest" description="Disordered" evidence="3">
    <location>
        <begin position="254"/>
        <end position="301"/>
    </location>
</feature>
<feature type="compositionally biased region" description="Polar residues" evidence="3">
    <location>
        <begin position="55"/>
        <end position="72"/>
    </location>
</feature>
<dbReference type="SMART" id="SM00322">
    <property type="entry name" value="KH"/>
    <property type="match status" value="2"/>
</dbReference>
<evidence type="ECO:0000256" key="1">
    <source>
        <dbReference type="ARBA" id="ARBA00022737"/>
    </source>
</evidence>
<dbReference type="SUPFAM" id="SSF54791">
    <property type="entry name" value="Eukaryotic type KH-domain (KH-domain type I)"/>
    <property type="match status" value="2"/>
</dbReference>
<dbReference type="PROSITE" id="PS50084">
    <property type="entry name" value="KH_TYPE_1"/>
    <property type="match status" value="2"/>
</dbReference>
<keyword evidence="1" id="KW-0677">Repeat</keyword>
<evidence type="ECO:0000256" key="3">
    <source>
        <dbReference type="SAM" id="MobiDB-lite"/>
    </source>
</evidence>
<keyword evidence="5" id="KW-1185">Reference proteome</keyword>
<feature type="region of interest" description="Disordered" evidence="3">
    <location>
        <begin position="46"/>
        <end position="72"/>
    </location>
</feature>
<evidence type="ECO:0000259" key="4">
    <source>
        <dbReference type="PROSITE" id="PS51673"/>
    </source>
</evidence>
<dbReference type="InterPro" id="IPR004087">
    <property type="entry name" value="KH_dom"/>
</dbReference>
<feature type="compositionally biased region" description="Polar residues" evidence="3">
    <location>
        <begin position="151"/>
        <end position="177"/>
    </location>
</feature>
<feature type="compositionally biased region" description="Polar residues" evidence="3">
    <location>
        <begin position="277"/>
        <end position="290"/>
    </location>
</feature>
<dbReference type="Gene3D" id="3.30.1370.10">
    <property type="entry name" value="K Homology domain, type 1"/>
    <property type="match status" value="2"/>
</dbReference>